<dbReference type="PANTHER" id="PTHR32133">
    <property type="entry name" value="OS07G0120400 PROTEIN"/>
    <property type="match status" value="1"/>
</dbReference>
<dbReference type="CDD" id="cd09917">
    <property type="entry name" value="F-box_SF"/>
    <property type="match status" value="1"/>
</dbReference>
<dbReference type="Pfam" id="PF00646">
    <property type="entry name" value="F-box"/>
    <property type="match status" value="1"/>
</dbReference>
<dbReference type="Gene3D" id="1.20.1280.50">
    <property type="match status" value="1"/>
</dbReference>
<evidence type="ECO:0008006" key="7">
    <source>
        <dbReference type="Google" id="ProtNLM"/>
    </source>
</evidence>
<keyword evidence="2" id="KW-0472">Membrane</keyword>
<protein>
    <recommendedName>
        <fullName evidence="7">F-box domain-containing protein</fullName>
    </recommendedName>
</protein>
<feature type="transmembrane region" description="Helical" evidence="2">
    <location>
        <begin position="330"/>
        <end position="353"/>
    </location>
</feature>
<dbReference type="SUPFAM" id="SSF81383">
    <property type="entry name" value="F-box domain"/>
    <property type="match status" value="1"/>
</dbReference>
<dbReference type="InterPro" id="IPR001810">
    <property type="entry name" value="F-box_dom"/>
</dbReference>
<evidence type="ECO:0000313" key="5">
    <source>
        <dbReference type="EMBL" id="CAL5091856.1"/>
    </source>
</evidence>
<organism evidence="5 6">
    <name type="scientific">Urochloa decumbens</name>
    <dbReference type="NCBI Taxonomy" id="240449"/>
    <lineage>
        <taxon>Eukaryota</taxon>
        <taxon>Viridiplantae</taxon>
        <taxon>Streptophyta</taxon>
        <taxon>Embryophyta</taxon>
        <taxon>Tracheophyta</taxon>
        <taxon>Spermatophyta</taxon>
        <taxon>Magnoliopsida</taxon>
        <taxon>Liliopsida</taxon>
        <taxon>Poales</taxon>
        <taxon>Poaceae</taxon>
        <taxon>PACMAD clade</taxon>
        <taxon>Panicoideae</taxon>
        <taxon>Panicodae</taxon>
        <taxon>Paniceae</taxon>
        <taxon>Melinidinae</taxon>
        <taxon>Urochloa</taxon>
    </lineage>
</organism>
<dbReference type="Proteomes" id="UP001497457">
    <property type="component" value="Chromosome 8b"/>
</dbReference>
<feature type="transmembrane region" description="Helical" evidence="2">
    <location>
        <begin position="374"/>
        <end position="392"/>
    </location>
</feature>
<dbReference type="Pfam" id="PF23635">
    <property type="entry name" value="Beta-prop_AT5G49610-like"/>
    <property type="match status" value="1"/>
</dbReference>
<sequence length="401" mass="44435">MDDKISTPSTKPPARPPPPLPDDLVEQVLIRLPPDDPALLLHAAAVCKDWCRVVSGAGFHRRLREFHRTALMLGVLCNFRDEGGHPNNGKQCTRFVPTSPFRPPVAGHRNWEAVDARHGHVLLNKKSWGYLYSNAFAVWDPIMGEMRELPPIPGDRGPEVFWRAAVLCAGAGGGACDDDHIDCHHGPFQVVAIIATDYWHKQVQAYVYSSEAGAWSVPPSQLRHADELLRLAVPSALVENALYFGFDAGTNLLKFDLATQEMSLIPAPLYLGQRQFVLTTTEGGQLGFATVAGCKLYLWSREACSEGDSGWTQSTVIELEKLLPADALFWSPYVVASVYGMGVFLMVTYDGLYIIDVKASQVKKICEYTRRPGIFPYMSFSPGTSFLVIYIFKSIMVIHEP</sequence>
<feature type="compositionally biased region" description="Pro residues" evidence="1">
    <location>
        <begin position="10"/>
        <end position="21"/>
    </location>
</feature>
<evidence type="ECO:0000313" key="6">
    <source>
        <dbReference type="Proteomes" id="UP001497457"/>
    </source>
</evidence>
<keyword evidence="6" id="KW-1185">Reference proteome</keyword>
<accession>A0ABC9GCN7</accession>
<dbReference type="AlphaFoldDB" id="A0ABC9GCN7"/>
<keyword evidence="2" id="KW-1133">Transmembrane helix</keyword>
<feature type="domain" description="F-box protein AT5G49610-like beta-propeller" evidence="4">
    <location>
        <begin position="194"/>
        <end position="379"/>
    </location>
</feature>
<evidence type="ECO:0000256" key="2">
    <source>
        <dbReference type="SAM" id="Phobius"/>
    </source>
</evidence>
<gene>
    <name evidence="5" type="ORF">URODEC1_LOCUS114592</name>
</gene>
<keyword evidence="2" id="KW-0812">Transmembrane</keyword>
<dbReference type="PANTHER" id="PTHR32133:SF386">
    <property type="entry name" value="F-BOX DOMAIN-CONTAINING PROTEIN"/>
    <property type="match status" value="1"/>
</dbReference>
<evidence type="ECO:0000259" key="4">
    <source>
        <dbReference type="Pfam" id="PF23635"/>
    </source>
</evidence>
<proteinExistence type="predicted"/>
<feature type="domain" description="F-box" evidence="3">
    <location>
        <begin position="20"/>
        <end position="60"/>
    </location>
</feature>
<dbReference type="InterPro" id="IPR036047">
    <property type="entry name" value="F-box-like_dom_sf"/>
</dbReference>
<dbReference type="EMBL" id="OZ075118">
    <property type="protein sequence ID" value="CAL5091856.1"/>
    <property type="molecule type" value="Genomic_DNA"/>
</dbReference>
<feature type="region of interest" description="Disordered" evidence="1">
    <location>
        <begin position="1"/>
        <end position="23"/>
    </location>
</feature>
<evidence type="ECO:0000256" key="1">
    <source>
        <dbReference type="SAM" id="MobiDB-lite"/>
    </source>
</evidence>
<dbReference type="InterPro" id="IPR056594">
    <property type="entry name" value="AT5G49610-like_b-prop"/>
</dbReference>
<reference evidence="5" key="1">
    <citation type="submission" date="2024-10" db="EMBL/GenBank/DDBJ databases">
        <authorList>
            <person name="Ryan C."/>
        </authorList>
    </citation>
    <scope>NUCLEOTIDE SEQUENCE [LARGE SCALE GENOMIC DNA]</scope>
</reference>
<name>A0ABC9GCN7_9POAL</name>
<evidence type="ECO:0000259" key="3">
    <source>
        <dbReference type="Pfam" id="PF00646"/>
    </source>
</evidence>